<evidence type="ECO:0000313" key="3">
    <source>
        <dbReference type="Proteomes" id="UP001500034"/>
    </source>
</evidence>
<evidence type="ECO:0000313" key="2">
    <source>
        <dbReference type="EMBL" id="GAA3967223.1"/>
    </source>
</evidence>
<dbReference type="Proteomes" id="UP001500034">
    <property type="component" value="Unassembled WGS sequence"/>
</dbReference>
<sequence>MAENGPSAKWTSSDPGYVFAPPEGAPCRVDARLSGVEAGKCFYGELFGWTFREAEEGTAEGRKEGPCGRGRTALPSPRRPARRTAGCRGQGASFAPLQR</sequence>
<dbReference type="EMBL" id="BAABCQ010000025">
    <property type="protein sequence ID" value="GAA3967223.1"/>
    <property type="molecule type" value="Genomic_DNA"/>
</dbReference>
<evidence type="ECO:0000256" key="1">
    <source>
        <dbReference type="SAM" id="MobiDB-lite"/>
    </source>
</evidence>
<comment type="caution">
    <text evidence="2">The sequence shown here is derived from an EMBL/GenBank/DDBJ whole genome shotgun (WGS) entry which is preliminary data.</text>
</comment>
<proteinExistence type="predicted"/>
<organism evidence="2 3">
    <name type="scientific">Streptomyces marokkonensis</name>
    <dbReference type="NCBI Taxonomy" id="324855"/>
    <lineage>
        <taxon>Bacteria</taxon>
        <taxon>Bacillati</taxon>
        <taxon>Actinomycetota</taxon>
        <taxon>Actinomycetes</taxon>
        <taxon>Kitasatosporales</taxon>
        <taxon>Streptomycetaceae</taxon>
        <taxon>Streptomyces</taxon>
    </lineage>
</organism>
<gene>
    <name evidence="2" type="ORF">GCM10022384_18310</name>
</gene>
<keyword evidence="3" id="KW-1185">Reference proteome</keyword>
<protein>
    <submittedName>
        <fullName evidence="2">Uncharacterized protein</fullName>
    </submittedName>
</protein>
<accession>A0ABP7PKH4</accession>
<name>A0ABP7PKH4_9ACTN</name>
<feature type="region of interest" description="Disordered" evidence="1">
    <location>
        <begin position="56"/>
        <end position="99"/>
    </location>
</feature>
<feature type="compositionally biased region" description="Basic and acidic residues" evidence="1">
    <location>
        <begin position="56"/>
        <end position="66"/>
    </location>
</feature>
<reference evidence="3" key="1">
    <citation type="journal article" date="2019" name="Int. J. Syst. Evol. Microbiol.">
        <title>The Global Catalogue of Microorganisms (GCM) 10K type strain sequencing project: providing services to taxonomists for standard genome sequencing and annotation.</title>
        <authorList>
            <consortium name="The Broad Institute Genomics Platform"/>
            <consortium name="The Broad Institute Genome Sequencing Center for Infectious Disease"/>
            <person name="Wu L."/>
            <person name="Ma J."/>
        </authorList>
    </citation>
    <scope>NUCLEOTIDE SEQUENCE [LARGE SCALE GENOMIC DNA]</scope>
    <source>
        <strain evidence="3">JCM 17027</strain>
    </source>
</reference>